<accession>A0AAN4ZZY5</accession>
<keyword evidence="3" id="KW-1185">Reference proteome</keyword>
<comment type="caution">
    <text evidence="1">The sequence shown here is derived from an EMBL/GenBank/DDBJ whole genome shotgun (WGS) entry which is preliminary data.</text>
</comment>
<gene>
    <name evidence="1" type="ORF">GCM10008024_20840</name>
    <name evidence="2" type="ORF">SAMN05444006_109138</name>
</gene>
<dbReference type="EMBL" id="FNOB01000009">
    <property type="protein sequence ID" value="SDX06473.1"/>
    <property type="molecule type" value="Genomic_DNA"/>
</dbReference>
<organism evidence="1 4">
    <name type="scientific">Allgaiera indica</name>
    <dbReference type="NCBI Taxonomy" id="765699"/>
    <lineage>
        <taxon>Bacteria</taxon>
        <taxon>Pseudomonadati</taxon>
        <taxon>Pseudomonadota</taxon>
        <taxon>Alphaproteobacteria</taxon>
        <taxon>Rhodobacterales</taxon>
        <taxon>Paracoccaceae</taxon>
        <taxon>Allgaiera</taxon>
    </lineage>
</organism>
<dbReference type="Proteomes" id="UP000199541">
    <property type="component" value="Unassembled WGS sequence"/>
</dbReference>
<proteinExistence type="predicted"/>
<dbReference type="EMBL" id="BNAB01000008">
    <property type="protein sequence ID" value="GHE02196.1"/>
    <property type="molecule type" value="Genomic_DNA"/>
</dbReference>
<protein>
    <submittedName>
        <fullName evidence="1">Uncharacterized protein</fullName>
    </submittedName>
</protein>
<evidence type="ECO:0000313" key="4">
    <source>
        <dbReference type="Proteomes" id="UP000634647"/>
    </source>
</evidence>
<sequence length="141" mass="16346">MCMSPEDELLNLTDEEEGDAYAAWAILATHLDVLPDDARRYFERLCAKIDEFDPREDVEVALTNDLATPVIRSKARKALGKKSPHDYAHVFDWVTAWMKTEGVGIEKAFWDYIEVHDLQPDQFDTIKFAYHKVRRVRLASM</sequence>
<dbReference type="Proteomes" id="UP000634647">
    <property type="component" value="Unassembled WGS sequence"/>
</dbReference>
<reference evidence="2 3" key="2">
    <citation type="submission" date="2016-10" db="EMBL/GenBank/DDBJ databases">
        <authorList>
            <person name="Varghese N."/>
            <person name="Submissions S."/>
        </authorList>
    </citation>
    <scope>NUCLEOTIDE SEQUENCE [LARGE SCALE GENOMIC DNA]</scope>
    <source>
        <strain evidence="2 3">DSM 24802</strain>
    </source>
</reference>
<reference evidence="1" key="1">
    <citation type="journal article" date="2014" name="Int. J. Syst. Evol. Microbiol.">
        <title>Complete genome sequence of Corynebacterium casei LMG S-19264T (=DSM 44701T), isolated from a smear-ripened cheese.</title>
        <authorList>
            <consortium name="US DOE Joint Genome Institute (JGI-PGF)"/>
            <person name="Walter F."/>
            <person name="Albersmeier A."/>
            <person name="Kalinowski J."/>
            <person name="Ruckert C."/>
        </authorList>
    </citation>
    <scope>NUCLEOTIDE SEQUENCE</scope>
    <source>
        <strain evidence="1">CGMCC 1.10859</strain>
    </source>
</reference>
<evidence type="ECO:0000313" key="2">
    <source>
        <dbReference type="EMBL" id="SDX06473.1"/>
    </source>
</evidence>
<evidence type="ECO:0000313" key="3">
    <source>
        <dbReference type="Proteomes" id="UP000199541"/>
    </source>
</evidence>
<dbReference type="AlphaFoldDB" id="A0AAN4ZZY5"/>
<evidence type="ECO:0000313" key="1">
    <source>
        <dbReference type="EMBL" id="GHE02196.1"/>
    </source>
</evidence>
<name>A0AAN4ZZY5_9RHOB</name>
<reference evidence="1" key="3">
    <citation type="submission" date="2023-06" db="EMBL/GenBank/DDBJ databases">
        <authorList>
            <person name="Sun Q."/>
            <person name="Zhou Y."/>
        </authorList>
    </citation>
    <scope>NUCLEOTIDE SEQUENCE</scope>
    <source>
        <strain evidence="1">CGMCC 1.10859</strain>
    </source>
</reference>